<dbReference type="EMBL" id="KI536799">
    <property type="protein sequence ID" value="ESR45430.1"/>
    <property type="molecule type" value="Genomic_DNA"/>
</dbReference>
<keyword evidence="3" id="KW-1185">Reference proteome</keyword>
<dbReference type="KEGG" id="cic:CICLE_v10002955mg"/>
<name>V4T206_CITCL</name>
<organism evidence="2 3">
    <name type="scientific">Citrus clementina</name>
    <name type="common">Clementine</name>
    <name type="synonym">Citrus deliciosa x Citrus sinensis</name>
    <dbReference type="NCBI Taxonomy" id="85681"/>
    <lineage>
        <taxon>Eukaryota</taxon>
        <taxon>Viridiplantae</taxon>
        <taxon>Streptophyta</taxon>
        <taxon>Embryophyta</taxon>
        <taxon>Tracheophyta</taxon>
        <taxon>Spermatophyta</taxon>
        <taxon>Magnoliopsida</taxon>
        <taxon>eudicotyledons</taxon>
        <taxon>Gunneridae</taxon>
        <taxon>Pentapetalae</taxon>
        <taxon>rosids</taxon>
        <taxon>malvids</taxon>
        <taxon>Sapindales</taxon>
        <taxon>Rutaceae</taxon>
        <taxon>Aurantioideae</taxon>
        <taxon>Citrus</taxon>
    </lineage>
</organism>
<evidence type="ECO:0000313" key="3">
    <source>
        <dbReference type="Proteomes" id="UP000030687"/>
    </source>
</evidence>
<protein>
    <recommendedName>
        <fullName evidence="4">Secreted protein</fullName>
    </recommendedName>
</protein>
<proteinExistence type="predicted"/>
<dbReference type="InParanoid" id="V4T206"/>
<evidence type="ECO:0008006" key="4">
    <source>
        <dbReference type="Google" id="ProtNLM"/>
    </source>
</evidence>
<feature type="signal peptide" evidence="1">
    <location>
        <begin position="1"/>
        <end position="24"/>
    </location>
</feature>
<evidence type="ECO:0000313" key="2">
    <source>
        <dbReference type="EMBL" id="ESR45430.1"/>
    </source>
</evidence>
<dbReference type="AlphaFoldDB" id="V4T206"/>
<reference evidence="2 3" key="1">
    <citation type="submission" date="2013-10" db="EMBL/GenBank/DDBJ databases">
        <authorList>
            <consortium name="International Citrus Genome Consortium"/>
            <person name="Jenkins J."/>
            <person name="Schmutz J."/>
            <person name="Prochnik S."/>
            <person name="Rokhsar D."/>
            <person name="Gmitter F."/>
            <person name="Ollitrault P."/>
            <person name="Machado M."/>
            <person name="Talon M."/>
            <person name="Wincker P."/>
            <person name="Jaillon O."/>
            <person name="Morgante M."/>
        </authorList>
    </citation>
    <scope>NUCLEOTIDE SEQUENCE</scope>
    <source>
        <strain evidence="3">cv. Clemenules</strain>
    </source>
</reference>
<accession>V4T206</accession>
<feature type="chain" id="PRO_5004727269" description="Secreted protein" evidence="1">
    <location>
        <begin position="25"/>
        <end position="95"/>
    </location>
</feature>
<gene>
    <name evidence="2" type="ORF">CICLE_v10002955mg</name>
</gene>
<evidence type="ECO:0000256" key="1">
    <source>
        <dbReference type="SAM" id="SignalP"/>
    </source>
</evidence>
<dbReference type="Gramene" id="ESR45430">
    <property type="protein sequence ID" value="ESR45430"/>
    <property type="gene ID" value="CICLE_v10002955mg"/>
</dbReference>
<dbReference type="Proteomes" id="UP000030687">
    <property type="component" value="Unassembled WGS sequence"/>
</dbReference>
<sequence>MLLMMWSSAVVYFISLVSNPITHQVSMATNCALHISFVGDSMRAMDRFTSDILMGGKNTILCCTTRPRILFGLLYLHHLRFGPSNHLTITSIRLS</sequence>
<dbReference type="Gene3D" id="3.30.360.10">
    <property type="entry name" value="Dihydrodipicolinate Reductase, domain 2"/>
    <property type="match status" value="1"/>
</dbReference>
<keyword evidence="1" id="KW-0732">Signal</keyword>